<keyword evidence="4" id="KW-1185">Reference proteome</keyword>
<comment type="caution">
    <text evidence="3">The sequence shown here is derived from an EMBL/GenBank/DDBJ whole genome shotgun (WGS) entry which is preliminary data.</text>
</comment>
<feature type="region of interest" description="Disordered" evidence="1">
    <location>
        <begin position="305"/>
        <end position="354"/>
    </location>
</feature>
<dbReference type="OrthoDB" id="2370292at2"/>
<dbReference type="CDD" id="cd01454">
    <property type="entry name" value="vWA_norD_type"/>
    <property type="match status" value="1"/>
</dbReference>
<sequence>MKFIKFNDSKIDSLLFMELTDLAKTLAKSDQVEVEYGVQSYYNPFEKKVYMSHFWKDRAYRDMVAGLKSDVYLRSIGTRYSSMNECAIMLDAVRHFQFKSLAKQLFMLFEDIRIEESIKKERPGTKAVFSSRRSMYRKHFKTQLTLNLERSIFTDALFCAIYVKLTAESPLEDIPVIHESIDPLKGFIEAQLNRVYEAHSTGDVVSIVKHLMEGFEEVLQKDMLNTYFFFPELDYEHVGEESLFDDLKAKPKLSEDLTLEEKSSGDEEVHEEEMPTWHRETEAPAKSFLQFDLEHGAKTDITGGALREGEDGDQALGTVQGTAKQTKRKDYSKLESLESVQDEPNTGGTNGGKENRYAFSIFKTPDQPSNEDVLEYQSQAKTIEAYQKRLKQMIHKTLEHKKTLPRTDLHAGRLNNKLLRYFTERNPRLFYKKQEPSTEIDAVFTLLVDCSASMHDKMAETKRGIVLFHEALKSVSVPHQIVGFWEDTNDATETSQPNYFHTAVSFSDSLKEGAGPHIMQLEPEEDNRDGYAIRQMTKMLVQRSEAQKFLIVFSDGEPAAFNYEQNGIVDTHEAVMEARKRNIEVINVFLSNSEIEESQIKTIQDMYGKYSLFVPDVDQLPDVLYPLLKKLLNKSIR</sequence>
<evidence type="ECO:0000313" key="3">
    <source>
        <dbReference type="EMBL" id="OMI01830.1"/>
    </source>
</evidence>
<dbReference type="Gene3D" id="3.40.50.410">
    <property type="entry name" value="von Willebrand factor, type A domain"/>
    <property type="match status" value="1"/>
</dbReference>
<dbReference type="Proteomes" id="UP000187367">
    <property type="component" value="Unassembled WGS sequence"/>
</dbReference>
<feature type="region of interest" description="Disordered" evidence="1">
    <location>
        <begin position="258"/>
        <end position="281"/>
    </location>
</feature>
<feature type="domain" description="VWFA" evidence="2">
    <location>
        <begin position="543"/>
        <end position="631"/>
    </location>
</feature>
<accession>A0A1R1QEI8</accession>
<dbReference type="AlphaFoldDB" id="A0A1R1RGL4"/>
<dbReference type="RefSeq" id="WP_076763889.1">
    <property type="nucleotide sequence ID" value="NZ_JARMMK010000008.1"/>
</dbReference>
<feature type="compositionally biased region" description="Polar residues" evidence="1">
    <location>
        <begin position="338"/>
        <end position="347"/>
    </location>
</feature>
<proteinExistence type="predicted"/>
<dbReference type="InterPro" id="IPR051928">
    <property type="entry name" value="NorD/CobT"/>
</dbReference>
<evidence type="ECO:0000259" key="2">
    <source>
        <dbReference type="PROSITE" id="PS50234"/>
    </source>
</evidence>
<dbReference type="EMBL" id="MTJL01000033">
    <property type="protein sequence ID" value="OMI01830.1"/>
    <property type="molecule type" value="Genomic_DNA"/>
</dbReference>
<dbReference type="PANTHER" id="PTHR41248:SF1">
    <property type="entry name" value="NORD PROTEIN"/>
    <property type="match status" value="1"/>
</dbReference>
<gene>
    <name evidence="3" type="ORF">BW143_16550</name>
</gene>
<evidence type="ECO:0000256" key="1">
    <source>
        <dbReference type="SAM" id="MobiDB-lite"/>
    </source>
</evidence>
<dbReference type="SMART" id="SM00327">
    <property type="entry name" value="VWA"/>
    <property type="match status" value="1"/>
</dbReference>
<dbReference type="SUPFAM" id="SSF53300">
    <property type="entry name" value="vWA-like"/>
    <property type="match status" value="1"/>
</dbReference>
<dbReference type="Pfam" id="PF00092">
    <property type="entry name" value="VWA"/>
    <property type="match status" value="1"/>
</dbReference>
<organism evidence="3 4">
    <name type="scientific">Bacillus swezeyi</name>
    <dbReference type="NCBI Taxonomy" id="1925020"/>
    <lineage>
        <taxon>Bacteria</taxon>
        <taxon>Bacillati</taxon>
        <taxon>Bacillota</taxon>
        <taxon>Bacilli</taxon>
        <taxon>Bacillales</taxon>
        <taxon>Bacillaceae</taxon>
        <taxon>Bacillus</taxon>
    </lineage>
</organism>
<protein>
    <recommendedName>
        <fullName evidence="2">VWFA domain-containing protein</fullName>
    </recommendedName>
</protein>
<dbReference type="PROSITE" id="PS50234">
    <property type="entry name" value="VWFA"/>
    <property type="match status" value="1"/>
</dbReference>
<dbReference type="InterPro" id="IPR036465">
    <property type="entry name" value="vWFA_dom_sf"/>
</dbReference>
<reference evidence="3 4" key="1">
    <citation type="submission" date="2017-01" db="EMBL/GenBank/DDBJ databases">
        <title>Bacillus phylogenomics.</title>
        <authorList>
            <person name="Dunlap C."/>
        </authorList>
    </citation>
    <scope>NUCLEOTIDE SEQUENCE [LARGE SCALE GENOMIC DNA]</scope>
    <source>
        <strain evidence="3 4">NRRL B-41282</strain>
    </source>
</reference>
<accession>A0A1R1RGL4</accession>
<dbReference type="PANTHER" id="PTHR41248">
    <property type="entry name" value="NORD PROTEIN"/>
    <property type="match status" value="1"/>
</dbReference>
<evidence type="ECO:0000313" key="4">
    <source>
        <dbReference type="Proteomes" id="UP000187367"/>
    </source>
</evidence>
<dbReference type="InterPro" id="IPR002035">
    <property type="entry name" value="VWF_A"/>
</dbReference>
<name>A0A1R1RGL4_9BACI</name>